<accession>X0VCQ5</accession>
<feature type="non-terminal residue" evidence="1">
    <location>
        <position position="1"/>
    </location>
</feature>
<evidence type="ECO:0000313" key="1">
    <source>
        <dbReference type="EMBL" id="GAF98355.1"/>
    </source>
</evidence>
<organism evidence="1">
    <name type="scientific">marine sediment metagenome</name>
    <dbReference type="NCBI Taxonomy" id="412755"/>
    <lineage>
        <taxon>unclassified sequences</taxon>
        <taxon>metagenomes</taxon>
        <taxon>ecological metagenomes</taxon>
    </lineage>
</organism>
<comment type="caution">
    <text evidence="1">The sequence shown here is derived from an EMBL/GenBank/DDBJ whole genome shotgun (WGS) entry which is preliminary data.</text>
</comment>
<proteinExistence type="predicted"/>
<reference evidence="1" key="1">
    <citation type="journal article" date="2014" name="Front. Microbiol.">
        <title>High frequency of phylogenetically diverse reductive dehalogenase-homologous genes in deep subseafloor sedimentary metagenomes.</title>
        <authorList>
            <person name="Kawai M."/>
            <person name="Futagami T."/>
            <person name="Toyoda A."/>
            <person name="Takaki Y."/>
            <person name="Nishi S."/>
            <person name="Hori S."/>
            <person name="Arai W."/>
            <person name="Tsubouchi T."/>
            <person name="Morono Y."/>
            <person name="Uchiyama I."/>
            <person name="Ito T."/>
            <person name="Fujiyama A."/>
            <person name="Inagaki F."/>
            <person name="Takami H."/>
        </authorList>
    </citation>
    <scope>NUCLEOTIDE SEQUENCE</scope>
    <source>
        <strain evidence="1">Expedition CK06-06</strain>
    </source>
</reference>
<protein>
    <submittedName>
        <fullName evidence="1">Uncharacterized protein</fullName>
    </submittedName>
</protein>
<dbReference type="EMBL" id="BARS01014951">
    <property type="protein sequence ID" value="GAF98355.1"/>
    <property type="molecule type" value="Genomic_DNA"/>
</dbReference>
<sequence>DGIAKAEKRSVSNVVEMALESFVRQYTELHPQFKEDILAGLAQMDAGDIVPYERG</sequence>
<gene>
    <name evidence="1" type="ORF">S01H1_24823</name>
</gene>
<dbReference type="AlphaFoldDB" id="X0VCQ5"/>
<name>X0VCQ5_9ZZZZ</name>